<name>A0ABQ3VXY5_9LACO</name>
<comment type="caution">
    <text evidence="3">The sequence shown here is derived from an EMBL/GenBank/DDBJ whole genome shotgun (WGS) entry which is preliminary data.</text>
</comment>
<dbReference type="PROSITE" id="PS50404">
    <property type="entry name" value="GST_NTER"/>
    <property type="match status" value="1"/>
</dbReference>
<accession>A0ABQ3VXY5</accession>
<dbReference type="InterPro" id="IPR004045">
    <property type="entry name" value="Glutathione_S-Trfase_N"/>
</dbReference>
<dbReference type="SFLD" id="SFLDG00358">
    <property type="entry name" value="Main_(cytGST)"/>
    <property type="match status" value="1"/>
</dbReference>
<dbReference type="InterPro" id="IPR036282">
    <property type="entry name" value="Glutathione-S-Trfase_C_sf"/>
</dbReference>
<reference evidence="3 4" key="1">
    <citation type="journal article" date="2021" name="Int. J. Syst. Evol. Microbiol.">
        <title>Lentilactobacillus fungorum sp. nov., isolated from spent mushroom substrates.</title>
        <authorList>
            <person name="Tohno M."/>
            <person name="Tanizawa Y."/>
            <person name="Kojima Y."/>
            <person name="Sakamoto M."/>
            <person name="Ohkuma M."/>
            <person name="Kobayashi H."/>
        </authorList>
    </citation>
    <scope>NUCLEOTIDE SEQUENCE [LARGE SCALE GENOMIC DNA]</scope>
    <source>
        <strain evidence="3 4">YK48G</strain>
    </source>
</reference>
<dbReference type="RefSeq" id="WP_203629337.1">
    <property type="nucleotide sequence ID" value="NZ_BNJR01000007.1"/>
</dbReference>
<dbReference type="InterPro" id="IPR040079">
    <property type="entry name" value="Glutathione_S-Trfase"/>
</dbReference>
<proteinExistence type="predicted"/>
<gene>
    <name evidence="3" type="ORF">YK48G_07210</name>
</gene>
<dbReference type="Pfam" id="PF00043">
    <property type="entry name" value="GST_C"/>
    <property type="match status" value="1"/>
</dbReference>
<organism evidence="3 4">
    <name type="scientific">Lentilactobacillus fungorum</name>
    <dbReference type="NCBI Taxonomy" id="2201250"/>
    <lineage>
        <taxon>Bacteria</taxon>
        <taxon>Bacillati</taxon>
        <taxon>Bacillota</taxon>
        <taxon>Bacilli</taxon>
        <taxon>Lactobacillales</taxon>
        <taxon>Lactobacillaceae</taxon>
        <taxon>Lentilactobacillus</taxon>
    </lineage>
</organism>
<evidence type="ECO:0000259" key="2">
    <source>
        <dbReference type="PROSITE" id="PS50405"/>
    </source>
</evidence>
<dbReference type="PANTHER" id="PTHR44051">
    <property type="entry name" value="GLUTATHIONE S-TRANSFERASE-RELATED"/>
    <property type="match status" value="1"/>
</dbReference>
<keyword evidence="4" id="KW-1185">Reference proteome</keyword>
<sequence length="218" mass="25348">MLNLFYASGTSAMAPHILLQDSGLPFTVEKVNLDKKTWAAGNYNQINENSYVPTLQISSTTYLTECAVILEYISEQADQRYSFDHHTAEYWQLRSWANYIATELHKNFISPFRKGNWLPNTAESKQLVWQRVRPRLQFVETHLVTPWLMGSQFTFADPYLFVMTNWMKRLGYSFDQLPKLAQFDINMRQLPSVAHVLQIEGAPHSLTNPTNRKEDDHD</sequence>
<dbReference type="SFLD" id="SFLDG01150">
    <property type="entry name" value="Main.1:_Beta-like"/>
    <property type="match status" value="1"/>
</dbReference>
<dbReference type="EMBL" id="BNJR01000007">
    <property type="protein sequence ID" value="GHP13296.1"/>
    <property type="molecule type" value="Genomic_DNA"/>
</dbReference>
<dbReference type="Pfam" id="PF13409">
    <property type="entry name" value="GST_N_2"/>
    <property type="match status" value="1"/>
</dbReference>
<dbReference type="InterPro" id="IPR004046">
    <property type="entry name" value="GST_C"/>
</dbReference>
<dbReference type="SUPFAM" id="SSF52833">
    <property type="entry name" value="Thioredoxin-like"/>
    <property type="match status" value="1"/>
</dbReference>
<dbReference type="CDD" id="cd03188">
    <property type="entry name" value="GST_C_Beta"/>
    <property type="match status" value="1"/>
</dbReference>
<dbReference type="PROSITE" id="PS50405">
    <property type="entry name" value="GST_CTER"/>
    <property type="match status" value="1"/>
</dbReference>
<evidence type="ECO:0000313" key="4">
    <source>
        <dbReference type="Proteomes" id="UP000604765"/>
    </source>
</evidence>
<dbReference type="InterPro" id="IPR010987">
    <property type="entry name" value="Glutathione-S-Trfase_C-like"/>
</dbReference>
<evidence type="ECO:0000259" key="1">
    <source>
        <dbReference type="PROSITE" id="PS50404"/>
    </source>
</evidence>
<dbReference type="Proteomes" id="UP000604765">
    <property type="component" value="Unassembled WGS sequence"/>
</dbReference>
<dbReference type="PANTHER" id="PTHR44051:SF8">
    <property type="entry name" value="GLUTATHIONE S-TRANSFERASE GSTA"/>
    <property type="match status" value="1"/>
</dbReference>
<dbReference type="CDD" id="cd03057">
    <property type="entry name" value="GST_N_Beta"/>
    <property type="match status" value="1"/>
</dbReference>
<dbReference type="SUPFAM" id="SSF47616">
    <property type="entry name" value="GST C-terminal domain-like"/>
    <property type="match status" value="1"/>
</dbReference>
<feature type="domain" description="GST C-terminal" evidence="2">
    <location>
        <begin position="86"/>
        <end position="209"/>
    </location>
</feature>
<protein>
    <submittedName>
        <fullName evidence="3">Glutathione S-transferase</fullName>
    </submittedName>
</protein>
<dbReference type="Gene3D" id="3.40.30.10">
    <property type="entry name" value="Glutaredoxin"/>
    <property type="match status" value="1"/>
</dbReference>
<dbReference type="SFLD" id="SFLDS00019">
    <property type="entry name" value="Glutathione_Transferase_(cytos"/>
    <property type="match status" value="1"/>
</dbReference>
<evidence type="ECO:0000313" key="3">
    <source>
        <dbReference type="EMBL" id="GHP13296.1"/>
    </source>
</evidence>
<feature type="domain" description="GST N-terminal" evidence="1">
    <location>
        <begin position="1"/>
        <end position="81"/>
    </location>
</feature>
<dbReference type="Gene3D" id="1.20.1050.10">
    <property type="match status" value="1"/>
</dbReference>
<dbReference type="InterPro" id="IPR036249">
    <property type="entry name" value="Thioredoxin-like_sf"/>
</dbReference>